<evidence type="ECO:0000256" key="1">
    <source>
        <dbReference type="ARBA" id="ARBA00022441"/>
    </source>
</evidence>
<name>A0A0D1E6B6_MYCMD</name>
<evidence type="ECO:0000256" key="5">
    <source>
        <dbReference type="SAM" id="SignalP"/>
    </source>
</evidence>
<feature type="compositionally biased region" description="Polar residues" evidence="3">
    <location>
        <begin position="617"/>
        <end position="633"/>
    </location>
</feature>
<keyword evidence="7" id="KW-1185">Reference proteome</keyword>
<evidence type="ECO:0000256" key="4">
    <source>
        <dbReference type="SAM" id="Phobius"/>
    </source>
</evidence>
<gene>
    <name evidence="6" type="ORF">UMAG_10155</name>
</gene>
<dbReference type="STRING" id="237631.A0A0D1E6B6"/>
<dbReference type="PANTHER" id="PTHR46093">
    <property type="entry name" value="ACYL-COA-BINDING DOMAIN-CONTAINING PROTEIN 5"/>
    <property type="match status" value="1"/>
</dbReference>
<keyword evidence="4" id="KW-1133">Transmembrane helix</keyword>
<dbReference type="Pfam" id="PF24681">
    <property type="entry name" value="Kelch_KLHDC2_KLHL20_DRC7"/>
    <property type="match status" value="1"/>
</dbReference>
<dbReference type="eggNOG" id="ENOG502SA7Y">
    <property type="taxonomic scope" value="Eukaryota"/>
</dbReference>
<feature type="transmembrane region" description="Helical" evidence="4">
    <location>
        <begin position="637"/>
        <end position="658"/>
    </location>
</feature>
<dbReference type="VEuPathDB" id="FungiDB:UMAG_10155"/>
<keyword evidence="4" id="KW-0472">Membrane</keyword>
<sequence length="973" mass="101546">MLRSLLVLVLLVPYVSGLPSGVSAARRSTSVESRAALEVSEPSHSHGQKGAQYESWSDVRASTQPRYLDRSGSSSPTIAYGKQRQRFGSQTVVGKSRVRRDDVFPAVAAADSSTTIAQDGGQRTLTIVFEHANGTEADITVAAPPTKRWGQTATYVRGHNVVLVVGGQTSISGDITNDVYALDVSDLSAASMVSNSSAQSWQRLSSNGLPAHAYAAASVVTDPVDGSDKLWIVGGVTENCAHDAPAYVWSAPAGNITAGKWAPVYADNGVAPSRRRGAKAVTLTSSNATPSVLVSGGTYDASTCASTNGTYAGLDVWGQSTFLHTSLASHNLSKSIETAHVGVDVTGTTYATIQSLAIDARMRDFSLTDYATVVLPANGTCGEKVVFLGGKDGSGNMARLDKFWVLDVGSGNWEHWNATGLIPSGRMGHTAVVSPDGKIIVHGGYLQDPWQIKTNNDPIDEVFILDPRQTPARWDAATWTSESSKPPSVAYHSAVMTDEVMVVSFGRANDGPAFASQSFSSNGVGAADAQLHYMDVGTMQTGGGMTWSASPAGVAQARQAIASAAADIAAPPVSPVSAASSAAVTSSTPTTAAVASSSVEPSQVAAPTLSKVLSEAKPTSQAPQDNQPSTGSKHTGAIAGSLLGAAAIAAAIGGIYAYRKRKEAAAYNLGRQEAREDSTLDRFHRGGEDEEKNTPYVSNLYLGEMRDVAAGAGVGAAAAAAGGWGGRLKRAASRLSKTVPADDDASQDRYTSRAGVTTLRNTAARAAKKPKVDDEQALPDEFITSLVAADEEIEFDASFSRSAMDLSTGEQGKDMMLHSNVSRASVNSFGASSAAGASHLSYPYLAGMHRGASPKSLPSPIDNASHRVRVILGTPRSISHIHLSPGDTVSPYHLPQNPHTTPESLCLDFETDIALDGNSTFIPASPLSPNVARTPLFPWSTPTISSPAPVKLNPTNLSLLRSKPTALHVTNDY</sequence>
<evidence type="ECO:0000313" key="6">
    <source>
        <dbReference type="EMBL" id="KIS69920.1"/>
    </source>
</evidence>
<keyword evidence="1" id="KW-0880">Kelch repeat</keyword>
<dbReference type="Proteomes" id="UP000000561">
    <property type="component" value="Chromosome 5"/>
</dbReference>
<dbReference type="KEGG" id="uma:UMAG_10155"/>
<protein>
    <recommendedName>
        <fullName evidence="8">Galactose oxidase</fullName>
    </recommendedName>
</protein>
<feature type="region of interest" description="Disordered" evidence="3">
    <location>
        <begin position="35"/>
        <end position="57"/>
    </location>
</feature>
<organism evidence="6 7">
    <name type="scientific">Mycosarcoma maydis</name>
    <name type="common">Corn smut fungus</name>
    <name type="synonym">Ustilago maydis</name>
    <dbReference type="NCBI Taxonomy" id="5270"/>
    <lineage>
        <taxon>Eukaryota</taxon>
        <taxon>Fungi</taxon>
        <taxon>Dikarya</taxon>
        <taxon>Basidiomycota</taxon>
        <taxon>Ustilaginomycotina</taxon>
        <taxon>Ustilaginomycetes</taxon>
        <taxon>Ustilaginales</taxon>
        <taxon>Ustilaginaceae</taxon>
        <taxon>Mycosarcoma</taxon>
    </lineage>
</organism>
<feature type="signal peptide" evidence="5">
    <location>
        <begin position="1"/>
        <end position="17"/>
    </location>
</feature>
<dbReference type="SUPFAM" id="SSF50965">
    <property type="entry name" value="Galactose oxidase, central domain"/>
    <property type="match status" value="1"/>
</dbReference>
<keyword evidence="2" id="KW-0677">Repeat</keyword>
<proteinExistence type="predicted"/>
<dbReference type="AlphaFoldDB" id="A0A0D1E6B6"/>
<feature type="region of interest" description="Disordered" evidence="3">
    <location>
        <begin position="613"/>
        <end position="635"/>
    </location>
</feature>
<reference evidence="6 7" key="1">
    <citation type="journal article" date="2006" name="Nature">
        <title>Insights from the genome of the biotrophic fungal plant pathogen Ustilago maydis.</title>
        <authorList>
            <person name="Kamper J."/>
            <person name="Kahmann R."/>
            <person name="Bolker M."/>
            <person name="Ma L.J."/>
            <person name="Brefort T."/>
            <person name="Saville B.J."/>
            <person name="Banuett F."/>
            <person name="Kronstad J.W."/>
            <person name="Gold S.E."/>
            <person name="Muller O."/>
            <person name="Perlin M.H."/>
            <person name="Wosten H.A."/>
            <person name="de Vries R."/>
            <person name="Ruiz-Herrera J."/>
            <person name="Reynaga-Pena C.G."/>
            <person name="Snetselaar K."/>
            <person name="McCann M."/>
            <person name="Perez-Martin J."/>
            <person name="Feldbrugge M."/>
            <person name="Basse C.W."/>
            <person name="Steinberg G."/>
            <person name="Ibeas J.I."/>
            <person name="Holloman W."/>
            <person name="Guzman P."/>
            <person name="Farman M."/>
            <person name="Stajich J.E."/>
            <person name="Sentandreu R."/>
            <person name="Gonzalez-Prieto J.M."/>
            <person name="Kennell J.C."/>
            <person name="Molina L."/>
            <person name="Schirawski J."/>
            <person name="Mendoza-Mendoza A."/>
            <person name="Greilinger D."/>
            <person name="Munch K."/>
            <person name="Rossel N."/>
            <person name="Scherer M."/>
            <person name="Vranes M."/>
            <person name="Ladendorf O."/>
            <person name="Vincon V."/>
            <person name="Fuchs U."/>
            <person name="Sandrock B."/>
            <person name="Meng S."/>
            <person name="Ho E.C."/>
            <person name="Cahill M.J."/>
            <person name="Boyce K.J."/>
            <person name="Klose J."/>
            <person name="Klosterman S.J."/>
            <person name="Deelstra H.J."/>
            <person name="Ortiz-Castellanos L."/>
            <person name="Li W."/>
            <person name="Sanchez-Alonso P."/>
            <person name="Schreier P.H."/>
            <person name="Hauser-Hahn I."/>
            <person name="Vaupel M."/>
            <person name="Koopmann E."/>
            <person name="Friedrich G."/>
            <person name="Voss H."/>
            <person name="Schluter T."/>
            <person name="Margolis J."/>
            <person name="Platt D."/>
            <person name="Swimmer C."/>
            <person name="Gnirke A."/>
            <person name="Chen F."/>
            <person name="Vysotskaia V."/>
            <person name="Mannhaupt G."/>
            <person name="Guldener U."/>
            <person name="Munsterkotter M."/>
            <person name="Haase D."/>
            <person name="Oesterheld M."/>
            <person name="Mewes H.W."/>
            <person name="Mauceli E.W."/>
            <person name="DeCaprio D."/>
            <person name="Wade C.M."/>
            <person name="Butler J."/>
            <person name="Young S."/>
            <person name="Jaffe D.B."/>
            <person name="Calvo S."/>
            <person name="Nusbaum C."/>
            <person name="Galagan J."/>
            <person name="Birren B.W."/>
        </authorList>
    </citation>
    <scope>NUCLEOTIDE SEQUENCE [LARGE SCALE GENOMIC DNA]</scope>
    <source>
        <strain evidence="7">DSM 14603 / FGSC 9021 / UM521</strain>
    </source>
</reference>
<dbReference type="OrthoDB" id="432528at2759"/>
<dbReference type="EMBL" id="CM003144">
    <property type="protein sequence ID" value="KIS69920.1"/>
    <property type="molecule type" value="Genomic_DNA"/>
</dbReference>
<evidence type="ECO:0000313" key="7">
    <source>
        <dbReference type="Proteomes" id="UP000000561"/>
    </source>
</evidence>
<dbReference type="InterPro" id="IPR015915">
    <property type="entry name" value="Kelch-typ_b-propeller"/>
</dbReference>
<dbReference type="InParanoid" id="A0A0D1E6B6"/>
<keyword evidence="5" id="KW-0732">Signal</keyword>
<accession>A0A0D1E6B6</accession>
<dbReference type="Gene3D" id="2.120.10.80">
    <property type="entry name" value="Kelch-type beta propeller"/>
    <property type="match status" value="2"/>
</dbReference>
<dbReference type="PANTHER" id="PTHR46093:SF3">
    <property type="entry name" value="ACYL-COA-BINDING DOMAIN-CONTAINING PROTEIN 4"/>
    <property type="match status" value="1"/>
</dbReference>
<evidence type="ECO:0000256" key="3">
    <source>
        <dbReference type="SAM" id="MobiDB-lite"/>
    </source>
</evidence>
<dbReference type="GeneID" id="23566220"/>
<feature type="chain" id="PRO_5002229655" description="Galactose oxidase" evidence="5">
    <location>
        <begin position="18"/>
        <end position="973"/>
    </location>
</feature>
<keyword evidence="4" id="KW-0812">Transmembrane</keyword>
<dbReference type="RefSeq" id="XP_011388836.1">
    <property type="nucleotide sequence ID" value="XM_011390534.1"/>
</dbReference>
<evidence type="ECO:0008006" key="8">
    <source>
        <dbReference type="Google" id="ProtNLM"/>
    </source>
</evidence>
<evidence type="ECO:0000256" key="2">
    <source>
        <dbReference type="ARBA" id="ARBA00022737"/>
    </source>
</evidence>
<dbReference type="InterPro" id="IPR011043">
    <property type="entry name" value="Gal_Oxase/kelch_b-propeller"/>
</dbReference>